<keyword evidence="2" id="KW-1185">Reference proteome</keyword>
<comment type="caution">
    <text evidence="1">The sequence shown here is derived from an EMBL/GenBank/DDBJ whole genome shotgun (WGS) entry which is preliminary data.</text>
</comment>
<dbReference type="AlphaFoldDB" id="A0A841KZD0"/>
<accession>A0A841KZD0</accession>
<dbReference type="EMBL" id="JACHEN010000046">
    <property type="protein sequence ID" value="MBB6218717.1"/>
    <property type="molecule type" value="Genomic_DNA"/>
</dbReference>
<organism evidence="1 2">
    <name type="scientific">Anaerosolibacter carboniphilus</name>
    <dbReference type="NCBI Taxonomy" id="1417629"/>
    <lineage>
        <taxon>Bacteria</taxon>
        <taxon>Bacillati</taxon>
        <taxon>Bacillota</taxon>
        <taxon>Clostridia</taxon>
        <taxon>Peptostreptococcales</taxon>
        <taxon>Thermotaleaceae</taxon>
        <taxon>Anaerosolibacter</taxon>
    </lineage>
</organism>
<reference evidence="1 2" key="1">
    <citation type="submission" date="2020-08" db="EMBL/GenBank/DDBJ databases">
        <title>Genomic Encyclopedia of Type Strains, Phase IV (KMG-IV): sequencing the most valuable type-strain genomes for metagenomic binning, comparative biology and taxonomic classification.</title>
        <authorList>
            <person name="Goeker M."/>
        </authorList>
    </citation>
    <scope>NUCLEOTIDE SEQUENCE [LARGE SCALE GENOMIC DNA]</scope>
    <source>
        <strain evidence="1 2">DSM 103526</strain>
    </source>
</reference>
<protein>
    <submittedName>
        <fullName evidence="1">Uncharacterized protein</fullName>
    </submittedName>
</protein>
<name>A0A841KZD0_9FIRM</name>
<dbReference type="Proteomes" id="UP000579281">
    <property type="component" value="Unassembled WGS sequence"/>
</dbReference>
<proteinExistence type="predicted"/>
<sequence length="274" mass="31840">MLKRALIFTTIAAVAMVGVWRLSDSHVTKIETNDNINEVEEEALKDNKSYVLSVSQRGDKEVVCTHNNELVLHVKSGNKEISKVIYEDYSALSDDPYSMYNLSRYAIQWSQNERYIFVKDSIYDIETDKLIEIKNNVAFMWVGNKGLYMDNGYYYTMHFDDGYSNYMAISKEINVFEEGNIRSLAFAEDDKFFVLDNIHMQNMFDVTDDCLVVNTASLKYKSEELQEIINKEYSGMIKAIYEEKKIGRFDCPEKVIANGSYYLENIKSIRIPLY</sequence>
<dbReference type="RefSeq" id="WP_184313440.1">
    <property type="nucleotide sequence ID" value="NZ_JACHEN010000046.1"/>
</dbReference>
<evidence type="ECO:0000313" key="2">
    <source>
        <dbReference type="Proteomes" id="UP000579281"/>
    </source>
</evidence>
<evidence type="ECO:0000313" key="1">
    <source>
        <dbReference type="EMBL" id="MBB6218717.1"/>
    </source>
</evidence>
<gene>
    <name evidence="1" type="ORF">HNQ80_004892</name>
</gene>